<keyword evidence="2" id="KW-1185">Reference proteome</keyword>
<organism evidence="1 2">
    <name type="scientific">Lysobacter hankyongensis</name>
    <dbReference type="NCBI Taxonomy" id="1176535"/>
    <lineage>
        <taxon>Bacteria</taxon>
        <taxon>Pseudomonadati</taxon>
        <taxon>Pseudomonadota</taxon>
        <taxon>Gammaproteobacteria</taxon>
        <taxon>Lysobacterales</taxon>
        <taxon>Lysobacteraceae</taxon>
        <taxon>Lysobacter</taxon>
    </lineage>
</organism>
<evidence type="ECO:0000313" key="2">
    <source>
        <dbReference type="Proteomes" id="UP001499959"/>
    </source>
</evidence>
<protein>
    <submittedName>
        <fullName evidence="1">Phytoene synthase</fullName>
    </submittedName>
</protein>
<sequence length="250" mass="27578">MADRGRDRDTVNDAVMPDTGPAADLDDFLDKWRGRWPEWRIAQVFLPEPQRLPAEAWLALLQEWTDAAWAGDDPTPGFAKLAWWQDELRGWAKGARRHPLGRVLLKQAAPWTTLAAHLSALQAVREPLRRGDAPERLRPTLQTLADAMHDCERALFAESAAAAPGASNTDAFGLLALHALWHREGAGDAAQVRIWAGQLLATSSLRAATRPRRIHDALCRARLQRVSAGAEAAPLSPPAALWRSWRAARG</sequence>
<name>A0ABP9CB68_9GAMM</name>
<reference evidence="2" key="1">
    <citation type="journal article" date="2019" name="Int. J. Syst. Evol. Microbiol.">
        <title>The Global Catalogue of Microorganisms (GCM) 10K type strain sequencing project: providing services to taxonomists for standard genome sequencing and annotation.</title>
        <authorList>
            <consortium name="The Broad Institute Genomics Platform"/>
            <consortium name="The Broad Institute Genome Sequencing Center for Infectious Disease"/>
            <person name="Wu L."/>
            <person name="Ma J."/>
        </authorList>
    </citation>
    <scope>NUCLEOTIDE SEQUENCE [LARGE SCALE GENOMIC DNA]</scope>
    <source>
        <strain evidence="2">JCM 18204</strain>
    </source>
</reference>
<dbReference type="Proteomes" id="UP001499959">
    <property type="component" value="Unassembled WGS sequence"/>
</dbReference>
<evidence type="ECO:0000313" key="1">
    <source>
        <dbReference type="EMBL" id="GAA4805505.1"/>
    </source>
</evidence>
<gene>
    <name evidence="1" type="ORF">GCM10023307_35230</name>
</gene>
<dbReference type="EMBL" id="BAABJE010000023">
    <property type="protein sequence ID" value="GAA4805505.1"/>
    <property type="molecule type" value="Genomic_DNA"/>
</dbReference>
<dbReference type="SUPFAM" id="SSF48576">
    <property type="entry name" value="Terpenoid synthases"/>
    <property type="match status" value="1"/>
</dbReference>
<dbReference type="InterPro" id="IPR008949">
    <property type="entry name" value="Isoprenoid_synthase_dom_sf"/>
</dbReference>
<comment type="caution">
    <text evidence="1">The sequence shown here is derived from an EMBL/GenBank/DDBJ whole genome shotgun (WGS) entry which is preliminary data.</text>
</comment>
<proteinExistence type="predicted"/>
<accession>A0ABP9CB68</accession>